<gene>
    <name evidence="6" type="ORF">ENR64_27545</name>
</gene>
<feature type="domain" description="HTH tetR-type" evidence="5">
    <location>
        <begin position="7"/>
        <end position="67"/>
    </location>
</feature>
<dbReference type="Pfam" id="PF00440">
    <property type="entry name" value="TetR_N"/>
    <property type="match status" value="1"/>
</dbReference>
<evidence type="ECO:0000256" key="2">
    <source>
        <dbReference type="ARBA" id="ARBA00023125"/>
    </source>
</evidence>
<evidence type="ECO:0000256" key="1">
    <source>
        <dbReference type="ARBA" id="ARBA00023015"/>
    </source>
</evidence>
<dbReference type="InterPro" id="IPR001647">
    <property type="entry name" value="HTH_TetR"/>
</dbReference>
<dbReference type="Gene3D" id="1.10.357.10">
    <property type="entry name" value="Tetracycline Repressor, domain 2"/>
    <property type="match status" value="1"/>
</dbReference>
<evidence type="ECO:0000256" key="4">
    <source>
        <dbReference type="PROSITE-ProRule" id="PRU00335"/>
    </source>
</evidence>
<keyword evidence="1" id="KW-0805">Transcription regulation</keyword>
<dbReference type="PANTHER" id="PTHR47506">
    <property type="entry name" value="TRANSCRIPTIONAL REGULATORY PROTEIN"/>
    <property type="match status" value="1"/>
</dbReference>
<proteinExistence type="predicted"/>
<dbReference type="SUPFAM" id="SSF46689">
    <property type="entry name" value="Homeodomain-like"/>
    <property type="match status" value="1"/>
</dbReference>
<feature type="DNA-binding region" description="H-T-H motif" evidence="4">
    <location>
        <begin position="30"/>
        <end position="49"/>
    </location>
</feature>
<dbReference type="PROSITE" id="PS50977">
    <property type="entry name" value="HTH_TETR_2"/>
    <property type="match status" value="1"/>
</dbReference>
<dbReference type="GO" id="GO:0003677">
    <property type="term" value="F:DNA binding"/>
    <property type="evidence" value="ECO:0007669"/>
    <property type="project" value="UniProtKB-UniRule"/>
</dbReference>
<sequence>MATKKQSSSREEAVRKLLLLFRQYGYEGATLTRISEATGLGRASLYHHFPKGKEEMATAVLEYVDRWMAENILNPLKADGNPGDRLQNMVTKVNALYESGGRPCILAALSMGDSHDLFYRQIQTALQSWIDAISQVLIDDGIDAANARLRAENAILQIQGALILSRGLNNTAPFQRVLQQLPDELLQPVRAS</sequence>
<evidence type="ECO:0000313" key="6">
    <source>
        <dbReference type="EMBL" id="HFN01433.1"/>
    </source>
</evidence>
<comment type="caution">
    <text evidence="6">The sequence shown here is derived from an EMBL/GenBank/DDBJ whole genome shotgun (WGS) entry which is preliminary data.</text>
</comment>
<dbReference type="InterPro" id="IPR009057">
    <property type="entry name" value="Homeodomain-like_sf"/>
</dbReference>
<reference evidence="6" key="1">
    <citation type="journal article" date="2020" name="mSystems">
        <title>Genome- and Community-Level Interaction Insights into Carbon Utilization and Element Cycling Functions of Hydrothermarchaeota in Hydrothermal Sediment.</title>
        <authorList>
            <person name="Zhou Z."/>
            <person name="Liu Y."/>
            <person name="Xu W."/>
            <person name="Pan J."/>
            <person name="Luo Z.H."/>
            <person name="Li M."/>
        </authorList>
    </citation>
    <scope>NUCLEOTIDE SEQUENCE [LARGE SCALE GENOMIC DNA]</scope>
    <source>
        <strain evidence="6">SpSt-418</strain>
    </source>
</reference>
<protein>
    <submittedName>
        <fullName evidence="6">TetR/AcrR family transcriptional regulator</fullName>
    </submittedName>
</protein>
<dbReference type="EMBL" id="DSRU01000409">
    <property type="protein sequence ID" value="HFN01433.1"/>
    <property type="molecule type" value="Genomic_DNA"/>
</dbReference>
<dbReference type="AlphaFoldDB" id="A0A7C3PHT0"/>
<dbReference type="InterPro" id="IPR054156">
    <property type="entry name" value="YxaF_TetR_C"/>
</dbReference>
<name>A0A7C3PHT0_9CYAN</name>
<keyword evidence="2 4" id="KW-0238">DNA-binding</keyword>
<dbReference type="Pfam" id="PF21993">
    <property type="entry name" value="TetR_C_13_2"/>
    <property type="match status" value="1"/>
</dbReference>
<keyword evidence="3" id="KW-0804">Transcription</keyword>
<evidence type="ECO:0000256" key="3">
    <source>
        <dbReference type="ARBA" id="ARBA00023163"/>
    </source>
</evidence>
<dbReference type="SUPFAM" id="SSF48498">
    <property type="entry name" value="Tetracyclin repressor-like, C-terminal domain"/>
    <property type="match status" value="1"/>
</dbReference>
<dbReference type="InterPro" id="IPR036271">
    <property type="entry name" value="Tet_transcr_reg_TetR-rel_C_sf"/>
</dbReference>
<evidence type="ECO:0000259" key="5">
    <source>
        <dbReference type="PROSITE" id="PS50977"/>
    </source>
</evidence>
<accession>A0A7C3PHT0</accession>
<organism evidence="6">
    <name type="scientific">Oscillatoriales cyanobacterium SpSt-418</name>
    <dbReference type="NCBI Taxonomy" id="2282169"/>
    <lineage>
        <taxon>Bacteria</taxon>
        <taxon>Bacillati</taxon>
        <taxon>Cyanobacteriota</taxon>
        <taxon>Cyanophyceae</taxon>
        <taxon>Oscillatoriophycideae</taxon>
        <taxon>Oscillatoriales</taxon>
    </lineage>
</organism>
<dbReference type="PANTHER" id="PTHR47506:SF3">
    <property type="entry name" value="HTH-TYPE TRANSCRIPTIONAL REGULATOR LMRA"/>
    <property type="match status" value="1"/>
</dbReference>